<evidence type="ECO:0000256" key="4">
    <source>
        <dbReference type="ARBA" id="ARBA00022771"/>
    </source>
</evidence>
<feature type="region of interest" description="Disordered" evidence="9">
    <location>
        <begin position="246"/>
        <end position="320"/>
    </location>
</feature>
<accession>A0A150G4H3</accession>
<name>A0A150G4H3_GONPE</name>
<dbReference type="GO" id="GO:0000126">
    <property type="term" value="C:transcription factor TFIIIB complex"/>
    <property type="evidence" value="ECO:0007669"/>
    <property type="project" value="TreeGrafter"/>
</dbReference>
<evidence type="ECO:0000256" key="1">
    <source>
        <dbReference type="ARBA" id="ARBA00004123"/>
    </source>
</evidence>
<evidence type="ECO:0000313" key="10">
    <source>
        <dbReference type="EMBL" id="KXZ44721.1"/>
    </source>
</evidence>
<dbReference type="AlphaFoldDB" id="A0A150G4H3"/>
<keyword evidence="3" id="KW-0479">Metal-binding</keyword>
<comment type="similarity">
    <text evidence="2">Belongs to the TFIIB family.</text>
</comment>
<dbReference type="Gene3D" id="1.10.472.170">
    <property type="match status" value="1"/>
</dbReference>
<feature type="compositionally biased region" description="Acidic residues" evidence="9">
    <location>
        <begin position="282"/>
        <end position="293"/>
    </location>
</feature>
<sequence length="376" mass="38981">MDAPCPRCAQGAIEYDASGACYVCQNCGYVPEEAGFVSYEETAAAHGEEQQPFRAGSRGDGGGGLAPGPHGSRLAAAARSAADPSGAARQRRQRSQLEDLGALAATLRLPGPVTQLAAGFLARLHAAAGGEAPGQRGAAAEPKAGCGADGAAEPAPAAAGGSGGGRAPPLGGAQSSARLASLLYLASRSEHGSLTLAEVAAATSTDMFRIGEMARQQAAFLQLALPGVDVERFVMRMAMELVLGALGEQQQQEDEEQREEEEEEEEGQEEEEQGDQGHVEEGEQNEEGDDEQEQLGRKRKRQEDRHTNHDAAGDAGGAARWGSGRRIRRQLLLLASGLPFGALLGPHNLPSYLEVILEAEHVLGPALEPGKAAGGS</sequence>
<comment type="subcellular location">
    <subcellularLocation>
        <location evidence="1">Nucleus</location>
    </subcellularLocation>
</comment>
<evidence type="ECO:0000256" key="2">
    <source>
        <dbReference type="ARBA" id="ARBA00010857"/>
    </source>
</evidence>
<keyword evidence="4" id="KW-0863">Zinc-finger</keyword>
<dbReference type="OrthoDB" id="536715at2759"/>
<reference evidence="11" key="1">
    <citation type="journal article" date="2016" name="Nat. Commun.">
        <title>The Gonium pectorale genome demonstrates co-option of cell cycle regulation during the evolution of multicellularity.</title>
        <authorList>
            <person name="Hanschen E.R."/>
            <person name="Marriage T.N."/>
            <person name="Ferris P.J."/>
            <person name="Hamaji T."/>
            <person name="Toyoda A."/>
            <person name="Fujiyama A."/>
            <person name="Neme R."/>
            <person name="Noguchi H."/>
            <person name="Minakuchi Y."/>
            <person name="Suzuki M."/>
            <person name="Kawai-Toyooka H."/>
            <person name="Smith D.R."/>
            <person name="Sparks H."/>
            <person name="Anderson J."/>
            <person name="Bakaric R."/>
            <person name="Luria V."/>
            <person name="Karger A."/>
            <person name="Kirschner M.W."/>
            <person name="Durand P.M."/>
            <person name="Michod R.E."/>
            <person name="Nozaki H."/>
            <person name="Olson B.J."/>
        </authorList>
    </citation>
    <scope>NUCLEOTIDE SEQUENCE [LARGE SCALE GENOMIC DNA]</scope>
    <source>
        <strain evidence="11">NIES-2863</strain>
    </source>
</reference>
<evidence type="ECO:0000256" key="9">
    <source>
        <dbReference type="SAM" id="MobiDB-lite"/>
    </source>
</evidence>
<dbReference type="EMBL" id="LSYV01000064">
    <property type="protein sequence ID" value="KXZ44721.1"/>
    <property type="molecule type" value="Genomic_DNA"/>
</dbReference>
<keyword evidence="7" id="KW-0804">Transcription</keyword>
<keyword evidence="5" id="KW-0862">Zinc</keyword>
<dbReference type="GO" id="GO:0070897">
    <property type="term" value="P:transcription preinitiation complex assembly"/>
    <property type="evidence" value="ECO:0007669"/>
    <property type="project" value="InterPro"/>
</dbReference>
<dbReference type="GO" id="GO:0001006">
    <property type="term" value="F:RNA polymerase III type 3 promoter sequence-specific DNA binding"/>
    <property type="evidence" value="ECO:0007669"/>
    <property type="project" value="TreeGrafter"/>
</dbReference>
<dbReference type="Proteomes" id="UP000075714">
    <property type="component" value="Unassembled WGS sequence"/>
</dbReference>
<keyword evidence="11" id="KW-1185">Reference proteome</keyword>
<feature type="compositionally biased region" description="Low complexity" evidence="9">
    <location>
        <begin position="144"/>
        <end position="159"/>
    </location>
</feature>
<dbReference type="SUPFAM" id="SSF57783">
    <property type="entry name" value="Zinc beta-ribbon"/>
    <property type="match status" value="1"/>
</dbReference>
<evidence type="ECO:0000313" key="11">
    <source>
        <dbReference type="Proteomes" id="UP000075714"/>
    </source>
</evidence>
<keyword evidence="6" id="KW-0805">Transcription regulation</keyword>
<evidence type="ECO:0000256" key="5">
    <source>
        <dbReference type="ARBA" id="ARBA00022833"/>
    </source>
</evidence>
<feature type="compositionally biased region" description="Low complexity" evidence="9">
    <location>
        <begin position="67"/>
        <end position="88"/>
    </location>
</feature>
<gene>
    <name evidence="10" type="ORF">GPECTOR_63g47</name>
</gene>
<dbReference type="GO" id="GO:0097550">
    <property type="term" value="C:transcription preinitiation complex"/>
    <property type="evidence" value="ECO:0007669"/>
    <property type="project" value="TreeGrafter"/>
</dbReference>
<feature type="compositionally biased region" description="Basic and acidic residues" evidence="9">
    <location>
        <begin position="301"/>
        <end position="312"/>
    </location>
</feature>
<feature type="region of interest" description="Disordered" evidence="9">
    <location>
        <begin position="132"/>
        <end position="172"/>
    </location>
</feature>
<evidence type="ECO:0000256" key="3">
    <source>
        <dbReference type="ARBA" id="ARBA00022723"/>
    </source>
</evidence>
<proteinExistence type="inferred from homology"/>
<dbReference type="GO" id="GO:0008270">
    <property type="term" value="F:zinc ion binding"/>
    <property type="evidence" value="ECO:0007669"/>
    <property type="project" value="UniProtKB-KW"/>
</dbReference>
<comment type="caution">
    <text evidence="10">The sequence shown here is derived from an EMBL/GenBank/DDBJ whole genome shotgun (WGS) entry which is preliminary data.</text>
</comment>
<evidence type="ECO:0000256" key="8">
    <source>
        <dbReference type="ARBA" id="ARBA00023242"/>
    </source>
</evidence>
<dbReference type="PANTHER" id="PTHR11618">
    <property type="entry name" value="TRANSCRIPTION INITIATION FACTOR IIB-RELATED"/>
    <property type="match status" value="1"/>
</dbReference>
<protein>
    <recommendedName>
        <fullName evidence="12">TFIIB-type domain-containing protein</fullName>
    </recommendedName>
</protein>
<feature type="compositionally biased region" description="Acidic residues" evidence="9">
    <location>
        <begin position="251"/>
        <end position="274"/>
    </location>
</feature>
<organism evidence="10 11">
    <name type="scientific">Gonium pectorale</name>
    <name type="common">Green alga</name>
    <dbReference type="NCBI Taxonomy" id="33097"/>
    <lineage>
        <taxon>Eukaryota</taxon>
        <taxon>Viridiplantae</taxon>
        <taxon>Chlorophyta</taxon>
        <taxon>core chlorophytes</taxon>
        <taxon>Chlorophyceae</taxon>
        <taxon>CS clade</taxon>
        <taxon>Chlamydomonadales</taxon>
        <taxon>Volvocaceae</taxon>
        <taxon>Gonium</taxon>
    </lineage>
</organism>
<dbReference type="GO" id="GO:0005634">
    <property type="term" value="C:nucleus"/>
    <property type="evidence" value="ECO:0007669"/>
    <property type="project" value="UniProtKB-SubCell"/>
</dbReference>
<evidence type="ECO:0000256" key="7">
    <source>
        <dbReference type="ARBA" id="ARBA00023163"/>
    </source>
</evidence>
<feature type="region of interest" description="Disordered" evidence="9">
    <location>
        <begin position="43"/>
        <end position="94"/>
    </location>
</feature>
<dbReference type="GO" id="GO:0000995">
    <property type="term" value="F:RNA polymerase III general transcription initiation factor activity"/>
    <property type="evidence" value="ECO:0007669"/>
    <property type="project" value="TreeGrafter"/>
</dbReference>
<evidence type="ECO:0000256" key="6">
    <source>
        <dbReference type="ARBA" id="ARBA00023015"/>
    </source>
</evidence>
<evidence type="ECO:0008006" key="12">
    <source>
        <dbReference type="Google" id="ProtNLM"/>
    </source>
</evidence>
<dbReference type="PANTHER" id="PTHR11618:SF4">
    <property type="entry name" value="TRANSCRIPTION FACTOR IIIB 90 KDA SUBUNIT"/>
    <property type="match status" value="1"/>
</dbReference>
<dbReference type="InterPro" id="IPR000812">
    <property type="entry name" value="TFIIB"/>
</dbReference>
<keyword evidence="8" id="KW-0539">Nucleus</keyword>